<feature type="transmembrane region" description="Helical" evidence="1">
    <location>
        <begin position="32"/>
        <end position="57"/>
    </location>
</feature>
<evidence type="ECO:0000313" key="3">
    <source>
        <dbReference type="Proteomes" id="UP000448292"/>
    </source>
</evidence>
<keyword evidence="1" id="KW-1133">Transmembrane helix</keyword>
<evidence type="ECO:0000313" key="2">
    <source>
        <dbReference type="EMBL" id="TVM18238.1"/>
    </source>
</evidence>
<comment type="caution">
    <text evidence="2">The sequence shown here is derived from an EMBL/GenBank/DDBJ whole genome shotgun (WGS) entry which is preliminary data.</text>
</comment>
<evidence type="ECO:0000256" key="1">
    <source>
        <dbReference type="SAM" id="Phobius"/>
    </source>
</evidence>
<keyword evidence="3" id="KW-1185">Reference proteome</keyword>
<dbReference type="AlphaFoldDB" id="A0A7M3MFZ0"/>
<dbReference type="EMBL" id="QMIE01000004">
    <property type="protein sequence ID" value="TVM18238.1"/>
    <property type="molecule type" value="Genomic_DNA"/>
</dbReference>
<dbReference type="Proteomes" id="UP000448292">
    <property type="component" value="Unassembled WGS sequence"/>
</dbReference>
<name>A0A7M3MFZ0_9BACT</name>
<sequence length="70" mass="8702">MIDVVVKFTPTQWIWSMTSWLVLIDVEHCRYMLGRVVCFILTQSLWYMVEIFFFTVITHHNRDHRWMEHK</sequence>
<reference evidence="2 3" key="1">
    <citation type="submission" date="2018-06" db="EMBL/GenBank/DDBJ databases">
        <title>Complete genome of Desulfovibrio indonesiensis P37SLT.</title>
        <authorList>
            <person name="Crispim J.S."/>
            <person name="Vidigal P.M.P."/>
            <person name="Silva L.C.F."/>
            <person name="Laguardia C.N."/>
            <person name="Araujo L.C."/>
            <person name="Dias R.S."/>
            <person name="Sousa M.P."/>
            <person name="Paula S.O."/>
            <person name="Silva C."/>
        </authorList>
    </citation>
    <scope>NUCLEOTIDE SEQUENCE [LARGE SCALE GENOMIC DNA]</scope>
    <source>
        <strain evidence="2 3">P37SLT</strain>
    </source>
</reference>
<proteinExistence type="predicted"/>
<accession>A0A7M3MFZ0</accession>
<gene>
    <name evidence="2" type="ORF">DPQ33_05645</name>
</gene>
<organism evidence="2 3">
    <name type="scientific">Oceanidesulfovibrio indonesiensis</name>
    <dbReference type="NCBI Taxonomy" id="54767"/>
    <lineage>
        <taxon>Bacteria</taxon>
        <taxon>Pseudomonadati</taxon>
        <taxon>Thermodesulfobacteriota</taxon>
        <taxon>Desulfovibrionia</taxon>
        <taxon>Desulfovibrionales</taxon>
        <taxon>Desulfovibrionaceae</taxon>
        <taxon>Oceanidesulfovibrio</taxon>
    </lineage>
</organism>
<keyword evidence="1" id="KW-0812">Transmembrane</keyword>
<protein>
    <submittedName>
        <fullName evidence="2">Uncharacterized protein</fullName>
    </submittedName>
</protein>
<keyword evidence="1" id="KW-0472">Membrane</keyword>